<evidence type="ECO:0000256" key="1">
    <source>
        <dbReference type="SAM" id="MobiDB-lite"/>
    </source>
</evidence>
<dbReference type="AlphaFoldDB" id="A0A1G4KB84"/>
<proteinExistence type="predicted"/>
<reference evidence="2 3" key="1">
    <citation type="submission" date="2016-03" db="EMBL/GenBank/DDBJ databases">
        <authorList>
            <person name="Devillers H."/>
        </authorList>
    </citation>
    <scope>NUCLEOTIDE SEQUENCE [LARGE SCALE GENOMIC DNA]</scope>
    <source>
        <strain evidence="2">CBS 11717</strain>
    </source>
</reference>
<organism evidence="2 3">
    <name type="scientific">Lachancea mirantina</name>
    <dbReference type="NCBI Taxonomy" id="1230905"/>
    <lineage>
        <taxon>Eukaryota</taxon>
        <taxon>Fungi</taxon>
        <taxon>Dikarya</taxon>
        <taxon>Ascomycota</taxon>
        <taxon>Saccharomycotina</taxon>
        <taxon>Saccharomycetes</taxon>
        <taxon>Saccharomycetales</taxon>
        <taxon>Saccharomycetaceae</taxon>
        <taxon>Lachancea</taxon>
    </lineage>
</organism>
<dbReference type="Proteomes" id="UP000191024">
    <property type="component" value="Chromosome G"/>
</dbReference>
<evidence type="ECO:0000313" key="2">
    <source>
        <dbReference type="EMBL" id="SCV01508.1"/>
    </source>
</evidence>
<dbReference type="EMBL" id="LT598469">
    <property type="protein sequence ID" value="SCV01508.1"/>
    <property type="molecule type" value="Genomic_DNA"/>
</dbReference>
<keyword evidence="3" id="KW-1185">Reference proteome</keyword>
<feature type="region of interest" description="Disordered" evidence="1">
    <location>
        <begin position="258"/>
        <end position="286"/>
    </location>
</feature>
<gene>
    <name evidence="2" type="ORF">LAMI_0G11936G</name>
</gene>
<sequence length="370" mass="41131">MDAQGSTRVAYIRIDNLPPGKTWRQVKYFVGGIVHHSNILQVKMLPPVQSIVPPFMPFQSCIVSLRRSDSQLNKLLLELNGFSWEYYRLVAYAVPPLHSTNGGVAGPEQPSAMMMRMAPMGNMYFGPFQQDNLTLQLPQPSKRIKQVFSEESFRKQMTARGMWQLLLEGFPPYLHFESETYGGARAVSPQDPRQLPVIDVKTSHPEKYGKLKWTVLKDFIKLKCHKLLELESVGGAANTREFYVGVYEAQEVLAKLHPGDSEGGAVAEKIGPSSDQETDGGKGISAQAEPGLETLENGDSEDDHSLDPLVNSLAGLNVNTSPSELPATIYKAIVGFHSRELCDLCRSSLQGQEYSLGYTLNVKELPPYDW</sequence>
<name>A0A1G4KB84_9SACH</name>
<dbReference type="OrthoDB" id="4068713at2759"/>
<protein>
    <submittedName>
        <fullName evidence="2">LAMI_0G11936g1_1</fullName>
    </submittedName>
</protein>
<accession>A0A1G4KB84</accession>
<evidence type="ECO:0000313" key="3">
    <source>
        <dbReference type="Proteomes" id="UP000191024"/>
    </source>
</evidence>